<dbReference type="Pfam" id="PF03600">
    <property type="entry name" value="CitMHS"/>
    <property type="match status" value="1"/>
</dbReference>
<dbReference type="GO" id="GO:0006813">
    <property type="term" value="P:potassium ion transport"/>
    <property type="evidence" value="ECO:0007669"/>
    <property type="project" value="InterPro"/>
</dbReference>
<keyword evidence="5 7" id="KW-1133">Transmembrane helix</keyword>
<feature type="transmembrane region" description="Helical" evidence="7">
    <location>
        <begin position="451"/>
        <end position="470"/>
    </location>
</feature>
<dbReference type="InterPro" id="IPR006037">
    <property type="entry name" value="RCK_C"/>
</dbReference>
<evidence type="ECO:0000313" key="10">
    <source>
        <dbReference type="Proteomes" id="UP000029708"/>
    </source>
</evidence>
<feature type="domain" description="RCK C-terminal" evidence="8">
    <location>
        <begin position="208"/>
        <end position="292"/>
    </location>
</feature>
<dbReference type="GO" id="GO:0005886">
    <property type="term" value="C:plasma membrane"/>
    <property type="evidence" value="ECO:0007669"/>
    <property type="project" value="TreeGrafter"/>
</dbReference>
<feature type="transmembrane region" description="Helical" evidence="7">
    <location>
        <begin position="137"/>
        <end position="161"/>
    </location>
</feature>
<keyword evidence="6 7" id="KW-0472">Membrane</keyword>
<keyword evidence="3 7" id="KW-0812">Transmembrane</keyword>
<evidence type="ECO:0000256" key="3">
    <source>
        <dbReference type="ARBA" id="ARBA00022692"/>
    </source>
</evidence>
<evidence type="ECO:0000259" key="8">
    <source>
        <dbReference type="PROSITE" id="PS51202"/>
    </source>
</evidence>
<gene>
    <name evidence="9" type="ORF">LF63_0101035</name>
</gene>
<dbReference type="PROSITE" id="PS51202">
    <property type="entry name" value="RCK_C"/>
    <property type="match status" value="2"/>
</dbReference>
<feature type="transmembrane region" description="Helical" evidence="7">
    <location>
        <begin position="58"/>
        <end position="81"/>
    </location>
</feature>
<dbReference type="SUPFAM" id="SSF116726">
    <property type="entry name" value="TrkA C-terminal domain-like"/>
    <property type="match status" value="2"/>
</dbReference>
<evidence type="ECO:0000256" key="1">
    <source>
        <dbReference type="ARBA" id="ARBA00004141"/>
    </source>
</evidence>
<dbReference type="InterPro" id="IPR051679">
    <property type="entry name" value="DASS-Related_Transporters"/>
</dbReference>
<dbReference type="PANTHER" id="PTHR43652:SF2">
    <property type="entry name" value="BASIC AMINO ACID ANTIPORTER YFCC-RELATED"/>
    <property type="match status" value="1"/>
</dbReference>
<feature type="transmembrane region" description="Helical" evidence="7">
    <location>
        <begin position="422"/>
        <end position="439"/>
    </location>
</feature>
<dbReference type="Gene3D" id="3.30.70.1450">
    <property type="entry name" value="Regulator of K+ conductance, C-terminal domain"/>
    <property type="match status" value="2"/>
</dbReference>
<evidence type="ECO:0000256" key="7">
    <source>
        <dbReference type="SAM" id="Phobius"/>
    </source>
</evidence>
<dbReference type="PANTHER" id="PTHR43652">
    <property type="entry name" value="BASIC AMINO ACID ANTIPORTER YFCC-RELATED"/>
    <property type="match status" value="1"/>
</dbReference>
<sequence length="591" mass="63155">MTLGPDAWLTIAVIVATMAMLVWERFAPEFVLMGAVAVLLLFGVLTPVQALAGFSNTAVLTVAVLFIVAAGLRGTGAIRWVGAWVLGKPRGAFLAQARLIGVSSSLSAFINNTPVVAMLTSAVEDWSRKSGISVSKLLLPLSYATILGGLCSLIGTSTNLIVDGLAQAYPGLPQLRMFDPAWVGVPAALVGMLYLLTVGRWLLPDRRGAMEQARDTKEYVLEMRVDPAGPLDGKTLDEAGLRGVSGLFLAEIQREGRLLPALTAHTRLQGDDRLVIVGSAEALREVRQWPGLAHADDQVFKIGGVEGRHFVEVVLSRLSPMVGRSLREGNFRHRYDAVVVAVNRHGRQLRDKPGNAVLQTGDTLLLETTPGFTDRFAQSHEFAMVNLLDDTPTVQPRKALLSLTILGAMIAANTLLRVDIFVSALAAGLAMLVTGCVQLRDARKAVDFPLIVVIACAFAIGRALQTTGVANEVAHLLLQGASGDPFRTLVLLYVCTVVFTELLTNNAAAVLMFPIGMAAAAQLGVLPMPFVMTVMVGSSAAFITPIGYQTNLMVYGPGGYRFLDYVKVGTPLSILVGAVVLWVIPQVWPFA</sequence>
<dbReference type="HOGENOM" id="CLU_005170_6_2_6"/>
<evidence type="ECO:0000256" key="4">
    <source>
        <dbReference type="ARBA" id="ARBA00022737"/>
    </source>
</evidence>
<dbReference type="AlphaFoldDB" id="A0A099CZM0"/>
<dbReference type="OrthoDB" id="9809303at2"/>
<evidence type="ECO:0000256" key="2">
    <source>
        <dbReference type="ARBA" id="ARBA00022448"/>
    </source>
</evidence>
<dbReference type="PROSITE" id="PS01271">
    <property type="entry name" value="NA_SULFATE"/>
    <property type="match status" value="1"/>
</dbReference>
<keyword evidence="4" id="KW-0677">Repeat</keyword>
<reference evidence="9 10" key="1">
    <citation type="submission" date="2014-09" db="EMBL/GenBank/DDBJ databases">
        <title>Xanthomonadaceae 3.5X direct submission.</title>
        <authorList>
            <person name="Fang T."/>
            <person name="Wang H."/>
        </authorList>
    </citation>
    <scope>NUCLEOTIDE SEQUENCE [LARGE SCALE GENOMIC DNA]</scope>
    <source>
        <strain evidence="9 10">3.5X</strain>
    </source>
</reference>
<dbReference type="STRING" id="1543381.LF63_0101035"/>
<comment type="caution">
    <text evidence="9">The sequence shown here is derived from an EMBL/GenBank/DDBJ whole genome shotgun (WGS) entry which is preliminary data.</text>
</comment>
<dbReference type="InterPro" id="IPR031312">
    <property type="entry name" value="Na/sul_symport_CS"/>
</dbReference>
<evidence type="ECO:0000256" key="5">
    <source>
        <dbReference type="ARBA" id="ARBA00022989"/>
    </source>
</evidence>
<dbReference type="InterPro" id="IPR004680">
    <property type="entry name" value="Cit_transptr-like_dom"/>
</dbReference>
<protein>
    <submittedName>
        <fullName evidence="9">Potassium transporter TrkA</fullName>
    </submittedName>
</protein>
<accession>A0A099CZM0</accession>
<keyword evidence="2" id="KW-0813">Transport</keyword>
<dbReference type="GO" id="GO:0008324">
    <property type="term" value="F:monoatomic cation transmembrane transporter activity"/>
    <property type="evidence" value="ECO:0007669"/>
    <property type="project" value="InterPro"/>
</dbReference>
<name>A0A099CZM0_9GAMM</name>
<evidence type="ECO:0000313" key="9">
    <source>
        <dbReference type="EMBL" id="KGI79131.1"/>
    </source>
</evidence>
<feature type="transmembrane region" description="Helical" evidence="7">
    <location>
        <begin position="568"/>
        <end position="588"/>
    </location>
</feature>
<dbReference type="Pfam" id="PF02080">
    <property type="entry name" value="TrkA_C"/>
    <property type="match status" value="2"/>
</dbReference>
<feature type="transmembrane region" description="Helical" evidence="7">
    <location>
        <begin position="181"/>
        <end position="203"/>
    </location>
</feature>
<feature type="domain" description="RCK C-terminal" evidence="8">
    <location>
        <begin position="297"/>
        <end position="382"/>
    </location>
</feature>
<dbReference type="EMBL" id="JROI01000003">
    <property type="protein sequence ID" value="KGI79131.1"/>
    <property type="molecule type" value="Genomic_DNA"/>
</dbReference>
<dbReference type="InterPro" id="IPR036721">
    <property type="entry name" value="RCK_C_sf"/>
</dbReference>
<feature type="transmembrane region" description="Helical" evidence="7">
    <location>
        <begin position="490"/>
        <end position="513"/>
    </location>
</feature>
<evidence type="ECO:0000256" key="6">
    <source>
        <dbReference type="ARBA" id="ARBA00023136"/>
    </source>
</evidence>
<keyword evidence="10" id="KW-1185">Reference proteome</keyword>
<feature type="transmembrane region" description="Helical" evidence="7">
    <location>
        <begin position="399"/>
        <end position="416"/>
    </location>
</feature>
<feature type="transmembrane region" description="Helical" evidence="7">
    <location>
        <begin position="30"/>
        <end position="52"/>
    </location>
</feature>
<feature type="transmembrane region" description="Helical" evidence="7">
    <location>
        <begin position="6"/>
        <end position="23"/>
    </location>
</feature>
<organism evidence="9 10">
    <name type="scientific">Oleiagrimonas soli</name>
    <dbReference type="NCBI Taxonomy" id="1543381"/>
    <lineage>
        <taxon>Bacteria</taxon>
        <taxon>Pseudomonadati</taxon>
        <taxon>Pseudomonadota</taxon>
        <taxon>Gammaproteobacteria</taxon>
        <taxon>Lysobacterales</taxon>
        <taxon>Rhodanobacteraceae</taxon>
        <taxon>Oleiagrimonas</taxon>
    </lineage>
</organism>
<comment type="subcellular location">
    <subcellularLocation>
        <location evidence="1">Membrane</location>
        <topology evidence="1">Multi-pass membrane protein</topology>
    </subcellularLocation>
</comment>
<dbReference type="Proteomes" id="UP000029708">
    <property type="component" value="Unassembled WGS sequence"/>
</dbReference>
<feature type="transmembrane region" description="Helical" evidence="7">
    <location>
        <begin position="525"/>
        <end position="548"/>
    </location>
</feature>
<proteinExistence type="predicted"/>